<feature type="domain" description="Glycoside hydrolase family 5 C-terminal" evidence="6">
    <location>
        <begin position="767"/>
        <end position="825"/>
    </location>
</feature>
<reference evidence="7 8" key="1">
    <citation type="submission" date="2014-04" db="EMBL/GenBank/DDBJ databases">
        <authorList>
            <consortium name="DOE Joint Genome Institute"/>
            <person name="Kuo A."/>
            <person name="Girlanda M."/>
            <person name="Perotto S."/>
            <person name="Kohler A."/>
            <person name="Nagy L.G."/>
            <person name="Floudas D."/>
            <person name="Copeland A."/>
            <person name="Barry K.W."/>
            <person name="Cichocki N."/>
            <person name="Veneault-Fourrey C."/>
            <person name="LaButti K."/>
            <person name="Lindquist E.A."/>
            <person name="Lipzen A."/>
            <person name="Lundell T."/>
            <person name="Morin E."/>
            <person name="Murat C."/>
            <person name="Sun H."/>
            <person name="Tunlid A."/>
            <person name="Henrissat B."/>
            <person name="Grigoriev I.V."/>
            <person name="Hibbett D.S."/>
            <person name="Martin F."/>
            <person name="Nordberg H.P."/>
            <person name="Cantor M.N."/>
            <person name="Hua S.X."/>
        </authorList>
    </citation>
    <scope>NUCLEOTIDE SEQUENCE [LARGE SCALE GENOMIC DNA]</scope>
    <source>
        <strain evidence="7 8">MUT 4182</strain>
    </source>
</reference>
<dbReference type="PANTHER" id="PTHR31308">
    <property type="match status" value="1"/>
</dbReference>
<dbReference type="GO" id="GO:1904462">
    <property type="term" value="P:ergosteryl 3-beta-D-glucoside catabolic process"/>
    <property type="evidence" value="ECO:0007669"/>
    <property type="project" value="TreeGrafter"/>
</dbReference>
<dbReference type="Proteomes" id="UP000054248">
    <property type="component" value="Unassembled WGS sequence"/>
</dbReference>
<feature type="compositionally biased region" description="Low complexity" evidence="4">
    <location>
        <begin position="632"/>
        <end position="649"/>
    </location>
</feature>
<evidence type="ECO:0000313" key="8">
    <source>
        <dbReference type="Proteomes" id="UP000054248"/>
    </source>
</evidence>
<protein>
    <submittedName>
        <fullName evidence="7">Glycoside hydrolase family 5 protein</fullName>
    </submittedName>
</protein>
<dbReference type="InterPro" id="IPR052066">
    <property type="entry name" value="Glycosphingolipid_Hydrolases"/>
</dbReference>
<keyword evidence="3" id="KW-0326">Glycosidase</keyword>
<dbReference type="InterPro" id="IPR013780">
    <property type="entry name" value="Glyco_hydro_b"/>
</dbReference>
<dbReference type="HOGENOM" id="CLU_009024_0_0_1"/>
<reference evidence="8" key="2">
    <citation type="submission" date="2015-01" db="EMBL/GenBank/DDBJ databases">
        <title>Evolutionary Origins and Diversification of the Mycorrhizal Mutualists.</title>
        <authorList>
            <consortium name="DOE Joint Genome Institute"/>
            <consortium name="Mycorrhizal Genomics Consortium"/>
            <person name="Kohler A."/>
            <person name="Kuo A."/>
            <person name="Nagy L.G."/>
            <person name="Floudas D."/>
            <person name="Copeland A."/>
            <person name="Barry K.W."/>
            <person name="Cichocki N."/>
            <person name="Veneault-Fourrey C."/>
            <person name="LaButti K."/>
            <person name="Lindquist E.A."/>
            <person name="Lipzen A."/>
            <person name="Lundell T."/>
            <person name="Morin E."/>
            <person name="Murat C."/>
            <person name="Riley R."/>
            <person name="Ohm R."/>
            <person name="Sun H."/>
            <person name="Tunlid A."/>
            <person name="Henrissat B."/>
            <person name="Grigoriev I.V."/>
            <person name="Hibbett D.S."/>
            <person name="Martin F."/>
        </authorList>
    </citation>
    <scope>NUCLEOTIDE SEQUENCE [LARGE SCALE GENOMIC DNA]</scope>
    <source>
        <strain evidence="8">MUT 4182</strain>
    </source>
</reference>
<keyword evidence="2 7" id="KW-0378">Hydrolase</keyword>
<evidence type="ECO:0000256" key="2">
    <source>
        <dbReference type="ARBA" id="ARBA00022801"/>
    </source>
</evidence>
<gene>
    <name evidence="7" type="ORF">M407DRAFT_213481</name>
</gene>
<feature type="region of interest" description="Disordered" evidence="4">
    <location>
        <begin position="612"/>
        <end position="683"/>
    </location>
</feature>
<dbReference type="InterPro" id="IPR041036">
    <property type="entry name" value="GH5_C"/>
</dbReference>
<evidence type="ECO:0000256" key="3">
    <source>
        <dbReference type="ARBA" id="ARBA00023295"/>
    </source>
</evidence>
<keyword evidence="8" id="KW-1185">Reference proteome</keyword>
<dbReference type="InterPro" id="IPR017853">
    <property type="entry name" value="GH"/>
</dbReference>
<proteinExistence type="inferred from homology"/>
<dbReference type="Gene3D" id="3.20.20.80">
    <property type="entry name" value="Glycosidases"/>
    <property type="match status" value="2"/>
</dbReference>
<feature type="compositionally biased region" description="Polar residues" evidence="4">
    <location>
        <begin position="618"/>
        <end position="631"/>
    </location>
</feature>
<organism evidence="7 8">
    <name type="scientific">Tulasnella calospora MUT 4182</name>
    <dbReference type="NCBI Taxonomy" id="1051891"/>
    <lineage>
        <taxon>Eukaryota</taxon>
        <taxon>Fungi</taxon>
        <taxon>Dikarya</taxon>
        <taxon>Basidiomycota</taxon>
        <taxon>Agaricomycotina</taxon>
        <taxon>Agaricomycetes</taxon>
        <taxon>Cantharellales</taxon>
        <taxon>Tulasnellaceae</taxon>
        <taxon>Tulasnella</taxon>
    </lineage>
</organism>
<sequence length="1010" mass="111103">MPRVPSTSSATNQPVSQHYIHTAHGNFLDSTGRVLILRGVNLSGSSKAPCDRPSYELEGFWETAENGGESFVGRPLNLEDGSADVHLARLRGWGFNVIRYVVTWEALEHTGPRQYDYEFMDYTVAVLRKIKEYGFRVYMDPHQDVWSRFSGGSGAPYWTLPACGLNPRNFSASMSSILHSEYPLPNSPEPESLPAMIWSTNYNRLISQTVWTMFFAGRMYAPKCVIDGMNIQDWLQEHFVAAFGLLADRIKAAGDLYDDCVFAWDSMNEPGEGFLGLANLNETPKHQALKKGPTPTPIQSLRLGTGVPQTVENYDFGAMGPSRNGTMTIDPAGRSVWSDPSTEVDGVHHRWGWQRDPDWELGTCVWALHGVWEPSTGRALIPDYFAFTRKDPKLGQDGEEKKGPGLQVDFVPDFWRPFWRKYVKRIRQAHPEAVWFIQPPVFVQPAPLEEDLLKGRAAYSAHYYDGLTLMTRHWNWFNADALGLLRGKYKTTVAAVKIGNAAIRASLRSQLGILKEDPIEILGPYPTLIGEIGVPMEMDGKRAYGWTDGGKYKGDYGQQVKALDASLNGADGTNAMSYTTWTYCPDNNHQWGDGWNLEDLSLWSASDVRGARAPRMSPSRNYLPTPSSSKAQLLQSGLSRSRTSSSSSGPDGTIRQPQPTYVSGTPPRLATPAALTSAPNESAESIGSALTLANEYRLRSRTGNGVRFGDTPVPNKDGTGALSMNCDPSAVSFPEYSSRSPPPVYTPPANPFAFLTDGARAVSAFARPYPQATVGRPKTIDFDIGKAEFTYTVIVNGCDVPDRKGDEAYVPQTTEIFLPLVHFASKLWWEDLESVPELSGRTSDSSAGVKVVDGEDYPSRSRSDTLASESENLPAVNSFVSSSLTLGRASSSRFQPQPHPLSRPLSHYEPTIPAEAYSIVVDASCGSWHLDSQKQILHWSYPVPESPDRDVEYTIKIKRMGGAIPRVVKGTIGQDYSSGSGEKKKNAEEGGSTIWDACCGSEGGVGCTIM</sequence>
<dbReference type="GO" id="GO:0050295">
    <property type="term" value="F:steryl-beta-glucosidase activity"/>
    <property type="evidence" value="ECO:0007669"/>
    <property type="project" value="TreeGrafter"/>
</dbReference>
<dbReference type="SUPFAM" id="SSF51445">
    <property type="entry name" value="(Trans)glycosidases"/>
    <property type="match status" value="1"/>
</dbReference>
<dbReference type="GO" id="GO:0000272">
    <property type="term" value="P:polysaccharide catabolic process"/>
    <property type="evidence" value="ECO:0007669"/>
    <property type="project" value="InterPro"/>
</dbReference>
<evidence type="ECO:0000256" key="4">
    <source>
        <dbReference type="SAM" id="MobiDB-lite"/>
    </source>
</evidence>
<dbReference type="PANTHER" id="PTHR31308:SF6">
    <property type="entry name" value="GLYCOSIDE HYDROLASE FAMILY 5 C-TERMINAL DOMAIN-CONTAINING PROTEIN"/>
    <property type="match status" value="1"/>
</dbReference>
<dbReference type="OrthoDB" id="9971853at2759"/>
<feature type="region of interest" description="Disordered" evidence="4">
    <location>
        <begin position="838"/>
        <end position="869"/>
    </location>
</feature>
<name>A0A0C3QTF3_9AGAM</name>
<feature type="domain" description="Glycoside hydrolase family 5" evidence="5">
    <location>
        <begin position="87"/>
        <end position="146"/>
    </location>
</feature>
<comment type="similarity">
    <text evidence="1">Belongs to the glycosyl hydrolase 5 (cellulase A) family.</text>
</comment>
<dbReference type="Pfam" id="PF00150">
    <property type="entry name" value="Cellulase"/>
    <property type="match status" value="1"/>
</dbReference>
<evidence type="ECO:0000259" key="5">
    <source>
        <dbReference type="Pfam" id="PF00150"/>
    </source>
</evidence>
<dbReference type="AlphaFoldDB" id="A0A0C3QTF3"/>
<evidence type="ECO:0000313" key="7">
    <source>
        <dbReference type="EMBL" id="KIO32441.1"/>
    </source>
</evidence>
<dbReference type="EMBL" id="KN822954">
    <property type="protein sequence ID" value="KIO32441.1"/>
    <property type="molecule type" value="Genomic_DNA"/>
</dbReference>
<dbReference type="InterPro" id="IPR001547">
    <property type="entry name" value="Glyco_hydro_5"/>
</dbReference>
<accession>A0A0C3QTF3</accession>
<dbReference type="STRING" id="1051891.A0A0C3QTF3"/>
<feature type="region of interest" description="Disordered" evidence="4">
    <location>
        <begin position="702"/>
        <end position="721"/>
    </location>
</feature>
<evidence type="ECO:0000256" key="1">
    <source>
        <dbReference type="ARBA" id="ARBA00005641"/>
    </source>
</evidence>
<dbReference type="Gene3D" id="2.60.40.1180">
    <property type="entry name" value="Golgi alpha-mannosidase II"/>
    <property type="match status" value="1"/>
</dbReference>
<dbReference type="Pfam" id="PF18564">
    <property type="entry name" value="Glyco_hydro_5_C"/>
    <property type="match status" value="1"/>
</dbReference>
<evidence type="ECO:0000259" key="6">
    <source>
        <dbReference type="Pfam" id="PF18564"/>
    </source>
</evidence>